<evidence type="ECO:0000313" key="6">
    <source>
        <dbReference type="EMBL" id="MFC3127446.1"/>
    </source>
</evidence>
<evidence type="ECO:0000256" key="4">
    <source>
        <dbReference type="SAM" id="Phobius"/>
    </source>
</evidence>
<dbReference type="InterPro" id="IPR020904">
    <property type="entry name" value="Sc_DH/Rdtase_CS"/>
</dbReference>
<evidence type="ECO:0000256" key="2">
    <source>
        <dbReference type="ARBA" id="ARBA00023002"/>
    </source>
</evidence>
<dbReference type="PRINTS" id="PR00080">
    <property type="entry name" value="SDRFAMILY"/>
</dbReference>
<dbReference type="SUPFAM" id="SSF51735">
    <property type="entry name" value="NAD(P)-binding Rossmann-fold domains"/>
    <property type="match status" value="1"/>
</dbReference>
<dbReference type="PROSITE" id="PS00061">
    <property type="entry name" value="ADH_SHORT"/>
    <property type="match status" value="1"/>
</dbReference>
<keyword evidence="4" id="KW-1133">Transmembrane helix</keyword>
<keyword evidence="2" id="KW-0560">Oxidoreductase</keyword>
<dbReference type="InterPro" id="IPR002347">
    <property type="entry name" value="SDR_fam"/>
</dbReference>
<dbReference type="RefSeq" id="WP_379599476.1">
    <property type="nucleotide sequence ID" value="NZ_JBHRTN010000026.1"/>
</dbReference>
<evidence type="ECO:0000256" key="1">
    <source>
        <dbReference type="ARBA" id="ARBA00006484"/>
    </source>
</evidence>
<evidence type="ECO:0000313" key="7">
    <source>
        <dbReference type="Proteomes" id="UP001595593"/>
    </source>
</evidence>
<dbReference type="Pfam" id="PF00106">
    <property type="entry name" value="adh_short"/>
    <property type="match status" value="1"/>
</dbReference>
<keyword evidence="4" id="KW-0812">Transmembrane</keyword>
<protein>
    <submittedName>
        <fullName evidence="6">SDR family oxidoreductase</fullName>
    </submittedName>
</protein>
<dbReference type="NCBIfam" id="NF005495">
    <property type="entry name" value="PRK07109.1"/>
    <property type="match status" value="1"/>
</dbReference>
<evidence type="ECO:0000256" key="3">
    <source>
        <dbReference type="RuleBase" id="RU000363"/>
    </source>
</evidence>
<dbReference type="Gene3D" id="3.40.50.720">
    <property type="entry name" value="NAD(P)-binding Rossmann-like Domain"/>
    <property type="match status" value="1"/>
</dbReference>
<dbReference type="PRINTS" id="PR00081">
    <property type="entry name" value="GDHRDH"/>
</dbReference>
<feature type="domain" description="Ketoreductase" evidence="5">
    <location>
        <begin position="10"/>
        <end position="191"/>
    </location>
</feature>
<comment type="caution">
    <text evidence="6">The sequence shown here is derived from an EMBL/GenBank/DDBJ whole genome shotgun (WGS) entry which is preliminary data.</text>
</comment>
<sequence>MSGPSASSRPLIVITGGSSGIGRCTAVLFARQGWNVGLIARGEAGLEAALAEVREAGAGGAYAVADVASPAALEQAAAELEEKLGPIQAWVNGAGVSAYASFMDLTEEEYARITAVTYLGQVHGTRVALKRMLPRNKGNIVNIGSAVAMRAVPLQSAYCAAKYAVAGFTEAVRGELIHDNSAVQLGIVHPPSTNTPFFNHALSKLTDGVPRPPPPVYQPEIVADAIHLAVTTGRREVKVGGQTVAFAIANALTPGLVDWAAGKFGPSLQASHKEEVRAQRDENLFEPSTRASGTHGAFDSEALSFSPQMALNKVPFIGVLAAGVTALGVLALLAGPHRRS</sequence>
<comment type="similarity">
    <text evidence="1 3">Belongs to the short-chain dehydrogenases/reductases (SDR) family.</text>
</comment>
<feature type="transmembrane region" description="Helical" evidence="4">
    <location>
        <begin position="314"/>
        <end position="334"/>
    </location>
</feature>
<dbReference type="Proteomes" id="UP001595593">
    <property type="component" value="Unassembled WGS sequence"/>
</dbReference>
<gene>
    <name evidence="6" type="ORF">ACFOD4_20470</name>
</gene>
<keyword evidence="7" id="KW-1185">Reference proteome</keyword>
<keyword evidence="4" id="KW-0472">Membrane</keyword>
<name>A0ABV7G7F3_9PROT</name>
<dbReference type="EMBL" id="JBHRTN010000026">
    <property type="protein sequence ID" value="MFC3127446.1"/>
    <property type="molecule type" value="Genomic_DNA"/>
</dbReference>
<dbReference type="SMART" id="SM00822">
    <property type="entry name" value="PKS_KR"/>
    <property type="match status" value="1"/>
</dbReference>
<dbReference type="PANTHER" id="PTHR44196:SF1">
    <property type="entry name" value="DEHYDROGENASE_REDUCTASE SDR FAMILY MEMBER 7B"/>
    <property type="match status" value="1"/>
</dbReference>
<reference evidence="7" key="1">
    <citation type="journal article" date="2019" name="Int. J. Syst. Evol. Microbiol.">
        <title>The Global Catalogue of Microorganisms (GCM) 10K type strain sequencing project: providing services to taxonomists for standard genome sequencing and annotation.</title>
        <authorList>
            <consortium name="The Broad Institute Genomics Platform"/>
            <consortium name="The Broad Institute Genome Sequencing Center for Infectious Disease"/>
            <person name="Wu L."/>
            <person name="Ma J."/>
        </authorList>
    </citation>
    <scope>NUCLEOTIDE SEQUENCE [LARGE SCALE GENOMIC DNA]</scope>
    <source>
        <strain evidence="7">KCTC 52094</strain>
    </source>
</reference>
<accession>A0ABV7G7F3</accession>
<dbReference type="InterPro" id="IPR057326">
    <property type="entry name" value="KR_dom"/>
</dbReference>
<dbReference type="InterPro" id="IPR036291">
    <property type="entry name" value="NAD(P)-bd_dom_sf"/>
</dbReference>
<proteinExistence type="inferred from homology"/>
<dbReference type="PANTHER" id="PTHR44196">
    <property type="entry name" value="DEHYDROGENASE/REDUCTASE SDR FAMILY MEMBER 7B"/>
    <property type="match status" value="1"/>
</dbReference>
<organism evidence="6 7">
    <name type="scientific">Teichococcus globiformis</name>
    <dbReference type="NCBI Taxonomy" id="2307229"/>
    <lineage>
        <taxon>Bacteria</taxon>
        <taxon>Pseudomonadati</taxon>
        <taxon>Pseudomonadota</taxon>
        <taxon>Alphaproteobacteria</taxon>
        <taxon>Acetobacterales</taxon>
        <taxon>Roseomonadaceae</taxon>
        <taxon>Roseomonas</taxon>
    </lineage>
</organism>
<evidence type="ECO:0000259" key="5">
    <source>
        <dbReference type="SMART" id="SM00822"/>
    </source>
</evidence>